<dbReference type="SMART" id="SM00187">
    <property type="entry name" value="INB"/>
    <property type="match status" value="1"/>
</dbReference>
<evidence type="ECO:0000256" key="3">
    <source>
        <dbReference type="ARBA" id="ARBA00022475"/>
    </source>
</evidence>
<feature type="signal peptide" evidence="15">
    <location>
        <begin position="1"/>
        <end position="25"/>
    </location>
</feature>
<dbReference type="Gene3D" id="1.20.5.100">
    <property type="entry name" value="Cytochrome c1, transmembrane anchor, C-terminal"/>
    <property type="match status" value="1"/>
</dbReference>
<dbReference type="Gene3D" id="3.30.1680.10">
    <property type="entry name" value="ligand-binding face of the semaphorins, domain 2"/>
    <property type="match status" value="1"/>
</dbReference>
<evidence type="ECO:0000256" key="9">
    <source>
        <dbReference type="ARBA" id="ARBA00023037"/>
    </source>
</evidence>
<keyword evidence="6" id="KW-0677">Repeat</keyword>
<dbReference type="PRINTS" id="PR01186">
    <property type="entry name" value="INTEGRINB"/>
</dbReference>
<evidence type="ECO:0000256" key="15">
    <source>
        <dbReference type="SAM" id="SignalP"/>
    </source>
</evidence>
<dbReference type="SUPFAM" id="SSF103575">
    <property type="entry name" value="Plexin repeat"/>
    <property type="match status" value="1"/>
</dbReference>
<name>A0A094ZSZ5_SCHHA</name>
<keyword evidence="4 13" id="KW-0812">Transmembrane</keyword>
<evidence type="ECO:0000256" key="4">
    <source>
        <dbReference type="ARBA" id="ARBA00022692"/>
    </source>
</evidence>
<gene>
    <name evidence="17" type="ORF">MS3_05634</name>
</gene>
<dbReference type="GO" id="GO:0008305">
    <property type="term" value="C:integrin complex"/>
    <property type="evidence" value="ECO:0007669"/>
    <property type="project" value="TreeGrafter"/>
</dbReference>
<keyword evidence="7 13" id="KW-0130">Cell adhesion</keyword>
<dbReference type="STRING" id="6185.A0A094ZSZ5"/>
<dbReference type="InterPro" id="IPR057243">
    <property type="entry name" value="Integrin_I-EGF_CS"/>
</dbReference>
<dbReference type="Pfam" id="PF23105">
    <property type="entry name" value="EGF_integrin"/>
    <property type="match status" value="1"/>
</dbReference>
<dbReference type="GO" id="GO:0007229">
    <property type="term" value="P:integrin-mediated signaling pathway"/>
    <property type="evidence" value="ECO:0007669"/>
    <property type="project" value="UniProtKB-KW"/>
</dbReference>
<dbReference type="AlphaFoldDB" id="A0A094ZSZ5"/>
<dbReference type="SMART" id="SM01241">
    <property type="entry name" value="Integrin_b_cyt"/>
    <property type="match status" value="1"/>
</dbReference>
<feature type="transmembrane region" description="Helical" evidence="14">
    <location>
        <begin position="821"/>
        <end position="843"/>
    </location>
</feature>
<keyword evidence="8 14" id="KW-1133">Transmembrane helix</keyword>
<dbReference type="InterPro" id="IPR015812">
    <property type="entry name" value="Integrin_bsu"/>
</dbReference>
<keyword evidence="9 13" id="KW-0401">Integrin</keyword>
<dbReference type="PROSITE" id="PS52047">
    <property type="entry name" value="I_EGF_2"/>
    <property type="match status" value="1"/>
</dbReference>
<dbReference type="Gene3D" id="2.60.40.1510">
    <property type="entry name" value="ntegrin, alpha v. Chain A, domain 3"/>
    <property type="match status" value="1"/>
</dbReference>
<dbReference type="InterPro" id="IPR000742">
    <property type="entry name" value="EGF"/>
</dbReference>
<sequence length="892" mass="98722">MGRVHHLRVVPCVIYFLFLLNSQNAQKEPSCGRAKSCSECMGIRPACSWCSADEFDDTKEGPGFRCAPSSVLLARGCPQSSIEDVESVFLDHGVPLDQVSLAEDIQLTPRSQSIKVRPGGTMMVNFTFQSISDYPVDLYFLTDLSYTMIDDLETVSRLTNDIVLTMRNVTKKLQMGFGAFVDKPVFPFVVPTPEYLRNPCLNVGTKNLHCDPPFLYKHILSLTDNFEEFREKTKVARPSGNLDSPEGGMDALLQVARCSEAIGWRAGARKIVLFASDGGFHLAGDGRIAGLILPPPTTCQLTYQADRFNSSLKYLGWHNSDQTDYPSVGEIAQVLTEADISVIFAVDSKLHGLYTKLAEFLPSAAVGILTDSSTNIVRLLRDNYDKIVNKAELMATYDADYLEVQVFSKCNDENEFSKKTVCNDHPVGGKIGYQISIKAKRCFEGVKKVTLKMVALEDQLHSKHLICKDLNLPVVDIINVLYLMSLAVLGVQTACSCPSCEKMPMPNSLTPFSARCQLRGHLHCGECKCQSGYSGDFCECSAEASAEGDAAMLAQCTEYGVKEPCSGRGRCVCGKCKCNLARYEGTFCECDRHGCKRASDDNQVCGGPQRGTCQCNGTCECRPGYTGDRCDCMESEKQCIDPNNPSGPKCSGRGVCDCGQCFCNSGYTGHLCNEIQGGESALCTDRDVEKCVLCLRDSLVKSFDMDEKLKNDEITKTDSESEDESLKFNQRQPMSTIYSSKEYALAATQCESSCNGTVVDTSRVKLVEVSEKKDDSNLCIIYTEDNCRVFFTYRYSDAIYVNRKVDLNIIRKSECTKTINILYIVLGVIAAIVLGGLILLLIYKLVITIDDRRELANFKQQGENMRWEMAENPIFESPTTNVLNPTFEENGY</sequence>
<reference evidence="17" key="1">
    <citation type="journal article" date="2012" name="Nat. Genet.">
        <title>Whole-genome sequence of Schistosoma haematobium.</title>
        <authorList>
            <person name="Young N.D."/>
            <person name="Jex A.R."/>
            <person name="Li B."/>
            <person name="Liu S."/>
            <person name="Yang L."/>
            <person name="Xiong Z."/>
            <person name="Li Y."/>
            <person name="Cantacessi C."/>
            <person name="Hall R.S."/>
            <person name="Xu X."/>
            <person name="Chen F."/>
            <person name="Wu X."/>
            <person name="Zerlotini A."/>
            <person name="Oliveira G."/>
            <person name="Hofmann A."/>
            <person name="Zhang G."/>
            <person name="Fang X."/>
            <person name="Kang Y."/>
            <person name="Campbell B.E."/>
            <person name="Loukas A."/>
            <person name="Ranganathan S."/>
            <person name="Rollinson D."/>
            <person name="Rinaldi G."/>
            <person name="Brindley P.J."/>
            <person name="Yang H."/>
            <person name="Wang J."/>
            <person name="Wang J."/>
            <person name="Gasser R.B."/>
        </authorList>
    </citation>
    <scope>NUCLEOTIDE SEQUENCE [LARGE SCALE GENOMIC DNA]</scope>
</reference>
<feature type="chain" id="PRO_5001906174" description="Integrin beta" evidence="15">
    <location>
        <begin position="26"/>
        <end position="892"/>
    </location>
</feature>
<dbReference type="FunFam" id="3.40.50.410:FF:000002">
    <property type="entry name" value="Integrin beta"/>
    <property type="match status" value="1"/>
</dbReference>
<dbReference type="GO" id="GO:0009986">
    <property type="term" value="C:cell surface"/>
    <property type="evidence" value="ECO:0007669"/>
    <property type="project" value="TreeGrafter"/>
</dbReference>
<dbReference type="PROSITE" id="PS00022">
    <property type="entry name" value="EGF_1"/>
    <property type="match status" value="1"/>
</dbReference>
<evidence type="ECO:0000256" key="7">
    <source>
        <dbReference type="ARBA" id="ARBA00022889"/>
    </source>
</evidence>
<keyword evidence="3" id="KW-1003">Cell membrane</keyword>
<evidence type="ECO:0000313" key="17">
    <source>
        <dbReference type="EMBL" id="KGB37307.1"/>
    </source>
</evidence>
<dbReference type="Gene3D" id="2.10.25.10">
    <property type="entry name" value="Laminin"/>
    <property type="match status" value="4"/>
</dbReference>
<protein>
    <recommendedName>
        <fullName evidence="13">Integrin beta</fullName>
    </recommendedName>
</protein>
<comment type="subcellular location">
    <subcellularLocation>
        <location evidence="1 13">Cell membrane</location>
        <topology evidence="1 13">Single-pass type I membrane protein</topology>
    </subcellularLocation>
</comment>
<comment type="similarity">
    <text evidence="2 13">Belongs to the integrin beta chain family.</text>
</comment>
<dbReference type="SUPFAM" id="SSF53300">
    <property type="entry name" value="vWA-like"/>
    <property type="match status" value="1"/>
</dbReference>
<evidence type="ECO:0000256" key="6">
    <source>
        <dbReference type="ARBA" id="ARBA00022737"/>
    </source>
</evidence>
<organism evidence="17">
    <name type="scientific">Schistosoma haematobium</name>
    <name type="common">Blood fluke</name>
    <dbReference type="NCBI Taxonomy" id="6185"/>
    <lineage>
        <taxon>Eukaryota</taxon>
        <taxon>Metazoa</taxon>
        <taxon>Spiralia</taxon>
        <taxon>Lophotrochozoa</taxon>
        <taxon>Platyhelminthes</taxon>
        <taxon>Trematoda</taxon>
        <taxon>Digenea</taxon>
        <taxon>Strigeidida</taxon>
        <taxon>Schistosomatoidea</taxon>
        <taxon>Schistosomatidae</taxon>
        <taxon>Schistosoma</taxon>
    </lineage>
</organism>
<dbReference type="InterPro" id="IPR057073">
    <property type="entry name" value="EGF_integrin_2"/>
</dbReference>
<proteinExistence type="inferred from homology"/>
<dbReference type="InterPro" id="IPR014836">
    <property type="entry name" value="Integrin_bsu_cyt_dom"/>
</dbReference>
<feature type="domain" description="EGF-like" evidence="16">
    <location>
        <begin position="619"/>
        <end position="630"/>
    </location>
</feature>
<dbReference type="Gene3D" id="3.40.50.410">
    <property type="entry name" value="von Willebrand factor, type A domain"/>
    <property type="match status" value="1"/>
</dbReference>
<keyword evidence="10 14" id="KW-0472">Membrane</keyword>
<evidence type="ECO:0000256" key="13">
    <source>
        <dbReference type="RuleBase" id="RU000633"/>
    </source>
</evidence>
<evidence type="ECO:0000256" key="8">
    <source>
        <dbReference type="ARBA" id="ARBA00022989"/>
    </source>
</evidence>
<evidence type="ECO:0000256" key="1">
    <source>
        <dbReference type="ARBA" id="ARBA00004251"/>
    </source>
</evidence>
<dbReference type="InterPro" id="IPR036465">
    <property type="entry name" value="vWFA_dom_sf"/>
</dbReference>
<evidence type="ECO:0000256" key="10">
    <source>
        <dbReference type="ARBA" id="ARBA00023136"/>
    </source>
</evidence>
<dbReference type="InterPro" id="IPR002369">
    <property type="entry name" value="Integrin_bsu_VWA"/>
</dbReference>
<evidence type="ECO:0000256" key="14">
    <source>
        <dbReference type="SAM" id="Phobius"/>
    </source>
</evidence>
<dbReference type="Pfam" id="PF00362">
    <property type="entry name" value="Integrin_beta"/>
    <property type="match status" value="1"/>
</dbReference>
<dbReference type="GO" id="GO:0033627">
    <property type="term" value="P:cell adhesion mediated by integrin"/>
    <property type="evidence" value="ECO:0007669"/>
    <property type="project" value="TreeGrafter"/>
</dbReference>
<evidence type="ECO:0000259" key="16">
    <source>
        <dbReference type="PROSITE" id="PS00022"/>
    </source>
</evidence>
<dbReference type="GO" id="GO:0016477">
    <property type="term" value="P:cell migration"/>
    <property type="evidence" value="ECO:0007669"/>
    <property type="project" value="TreeGrafter"/>
</dbReference>
<keyword evidence="11" id="KW-1015">Disulfide bond</keyword>
<keyword evidence="12" id="KW-0325">Glycoprotein</keyword>
<dbReference type="Pfam" id="PF08725">
    <property type="entry name" value="Integrin_b_cyt"/>
    <property type="match status" value="1"/>
</dbReference>
<dbReference type="CDD" id="cd00055">
    <property type="entry name" value="EGF_Lam"/>
    <property type="match status" value="1"/>
</dbReference>
<dbReference type="EMBL" id="KL250868">
    <property type="protein sequence ID" value="KGB37307.1"/>
    <property type="molecule type" value="Genomic_DNA"/>
</dbReference>
<dbReference type="GO" id="GO:0005925">
    <property type="term" value="C:focal adhesion"/>
    <property type="evidence" value="ECO:0007669"/>
    <property type="project" value="TreeGrafter"/>
</dbReference>
<dbReference type="PANTHER" id="PTHR10082:SF60">
    <property type="entry name" value="INTEGRIN BETA-PS"/>
    <property type="match status" value="1"/>
</dbReference>
<evidence type="ECO:0000256" key="5">
    <source>
        <dbReference type="ARBA" id="ARBA00022729"/>
    </source>
</evidence>
<dbReference type="GO" id="GO:0005178">
    <property type="term" value="F:integrin binding"/>
    <property type="evidence" value="ECO:0007669"/>
    <property type="project" value="TreeGrafter"/>
</dbReference>
<keyword evidence="5 15" id="KW-0732">Signal</keyword>
<accession>A0A094ZSZ5</accession>
<dbReference type="PROSITE" id="PS00243">
    <property type="entry name" value="I_EGF_1"/>
    <property type="match status" value="2"/>
</dbReference>
<dbReference type="Pfam" id="PF23106">
    <property type="entry name" value="EGF_Teneurin"/>
    <property type="match status" value="1"/>
</dbReference>
<evidence type="ECO:0000256" key="12">
    <source>
        <dbReference type="ARBA" id="ARBA00023180"/>
    </source>
</evidence>
<dbReference type="GO" id="GO:0007160">
    <property type="term" value="P:cell-matrix adhesion"/>
    <property type="evidence" value="ECO:0007669"/>
    <property type="project" value="TreeGrafter"/>
</dbReference>
<dbReference type="InterPro" id="IPR002049">
    <property type="entry name" value="LE_dom"/>
</dbReference>
<dbReference type="PANTHER" id="PTHR10082">
    <property type="entry name" value="INTEGRIN BETA SUBUNIT"/>
    <property type="match status" value="1"/>
</dbReference>
<dbReference type="GO" id="GO:0098609">
    <property type="term" value="P:cell-cell adhesion"/>
    <property type="evidence" value="ECO:0007669"/>
    <property type="project" value="TreeGrafter"/>
</dbReference>
<evidence type="ECO:0000256" key="2">
    <source>
        <dbReference type="ARBA" id="ARBA00007449"/>
    </source>
</evidence>
<evidence type="ECO:0000256" key="11">
    <source>
        <dbReference type="ARBA" id="ARBA00023157"/>
    </source>
</evidence>